<evidence type="ECO:0000256" key="1">
    <source>
        <dbReference type="SAM" id="MobiDB-lite"/>
    </source>
</evidence>
<keyword evidence="3" id="KW-1185">Reference proteome</keyword>
<name>A0A9P7W459_9AGAR</name>
<protein>
    <submittedName>
        <fullName evidence="2">Uncharacterized protein</fullName>
    </submittedName>
</protein>
<comment type="caution">
    <text evidence="2">The sequence shown here is derived from an EMBL/GenBank/DDBJ whole genome shotgun (WGS) entry which is preliminary data.</text>
</comment>
<feature type="region of interest" description="Disordered" evidence="1">
    <location>
        <begin position="80"/>
        <end position="112"/>
    </location>
</feature>
<reference evidence="2" key="1">
    <citation type="submission" date="2020-11" db="EMBL/GenBank/DDBJ databases">
        <title>Adaptations for nitrogen fixation in a non-lichenized fungal sporocarp promotes dispersal by wood-feeding termites.</title>
        <authorList>
            <consortium name="DOE Joint Genome Institute"/>
            <person name="Koch R.A."/>
            <person name="Yoon G."/>
            <person name="Arayal U."/>
            <person name="Lail K."/>
            <person name="Amirebrahimi M."/>
            <person name="Labutti K."/>
            <person name="Lipzen A."/>
            <person name="Riley R."/>
            <person name="Barry K."/>
            <person name="Henrissat B."/>
            <person name="Grigoriev I.V."/>
            <person name="Herr J.R."/>
            <person name="Aime M.C."/>
        </authorList>
    </citation>
    <scope>NUCLEOTIDE SEQUENCE</scope>
    <source>
        <strain evidence="2">MCA 3950</strain>
    </source>
</reference>
<dbReference type="AlphaFoldDB" id="A0A9P7W459"/>
<evidence type="ECO:0000313" key="2">
    <source>
        <dbReference type="EMBL" id="KAG7452312.1"/>
    </source>
</evidence>
<sequence>MLSNLNATSARLKARWKLPPDTSDISSFGGSVSLSSPRCSAAARGEKAFIACGSSKQSRKTSVHLTDAWTTHCEMTESIVSSNPPPYDMSEDIPGVGLGSSTPNHGSASSSPGLLPNPAPIVPSWYSQAFHWASMFSFIDCGPEYRYHSRICLFTGSFLLLNI</sequence>
<dbReference type="RefSeq" id="XP_043045812.1">
    <property type="nucleotide sequence ID" value="XM_043176606.1"/>
</dbReference>
<gene>
    <name evidence="2" type="ORF">BT62DRAFT_1000056</name>
</gene>
<proteinExistence type="predicted"/>
<dbReference type="EMBL" id="MU250524">
    <property type="protein sequence ID" value="KAG7452312.1"/>
    <property type="molecule type" value="Genomic_DNA"/>
</dbReference>
<evidence type="ECO:0000313" key="3">
    <source>
        <dbReference type="Proteomes" id="UP000812287"/>
    </source>
</evidence>
<dbReference type="Proteomes" id="UP000812287">
    <property type="component" value="Unassembled WGS sequence"/>
</dbReference>
<feature type="compositionally biased region" description="Polar residues" evidence="1">
    <location>
        <begin position="99"/>
        <end position="112"/>
    </location>
</feature>
<accession>A0A9P7W459</accession>
<organism evidence="2 3">
    <name type="scientific">Guyanagaster necrorhizus</name>
    <dbReference type="NCBI Taxonomy" id="856835"/>
    <lineage>
        <taxon>Eukaryota</taxon>
        <taxon>Fungi</taxon>
        <taxon>Dikarya</taxon>
        <taxon>Basidiomycota</taxon>
        <taxon>Agaricomycotina</taxon>
        <taxon>Agaricomycetes</taxon>
        <taxon>Agaricomycetidae</taxon>
        <taxon>Agaricales</taxon>
        <taxon>Marasmiineae</taxon>
        <taxon>Physalacriaceae</taxon>
        <taxon>Guyanagaster</taxon>
    </lineage>
</organism>
<dbReference type="GeneID" id="66098893"/>